<accession>A0A0A7CLE0</accession>
<keyword evidence="5" id="KW-1185">Reference proteome</keyword>
<organism evidence="3">
    <name type="scientific">Thraustotheca clavata</name>
    <dbReference type="NCBI Taxonomy" id="74557"/>
    <lineage>
        <taxon>Eukaryota</taxon>
        <taxon>Sar</taxon>
        <taxon>Stramenopiles</taxon>
        <taxon>Oomycota</taxon>
        <taxon>Saprolegniomycetes</taxon>
        <taxon>Saprolegniales</taxon>
        <taxon>Achlyaceae</taxon>
        <taxon>Thraustotheca</taxon>
    </lineage>
</organism>
<feature type="chain" id="PRO_5002026624" evidence="2">
    <location>
        <begin position="17"/>
        <end position="179"/>
    </location>
</feature>
<gene>
    <name evidence="4" type="ORF">THRCLA_04403</name>
</gene>
<feature type="signal peptide" evidence="2">
    <location>
        <begin position="1"/>
        <end position="16"/>
    </location>
</feature>
<dbReference type="AlphaFoldDB" id="A0A0A7CLE0"/>
<evidence type="ECO:0000256" key="2">
    <source>
        <dbReference type="SAM" id="SignalP"/>
    </source>
</evidence>
<feature type="region of interest" description="Disordered" evidence="1">
    <location>
        <begin position="133"/>
        <end position="157"/>
    </location>
</feature>
<evidence type="ECO:0000313" key="4">
    <source>
        <dbReference type="EMBL" id="OQS03293.1"/>
    </source>
</evidence>
<name>A0A0A7CLE0_9STRA</name>
<dbReference type="EMBL" id="JNBS01000939">
    <property type="protein sequence ID" value="OQS03293.1"/>
    <property type="molecule type" value="Genomic_DNA"/>
</dbReference>
<protein>
    <submittedName>
        <fullName evidence="3">Secreted protein</fullName>
    </submittedName>
</protein>
<evidence type="ECO:0000313" key="5">
    <source>
        <dbReference type="Proteomes" id="UP000243217"/>
    </source>
</evidence>
<evidence type="ECO:0000256" key="1">
    <source>
        <dbReference type="SAM" id="MobiDB-lite"/>
    </source>
</evidence>
<evidence type="ECO:0000313" key="3">
    <source>
        <dbReference type="EMBL" id="AIG55522.1"/>
    </source>
</evidence>
<sequence>MRSLILGFTIAAAANAALICDSQQTIAWQSFFNSPVDHSCSESQPKPKEFLTPDSTKCPSQTCISYLEGKLSALPACVVNGSAVVDYHAIVDNVKASCSGPQGNFSNSTVAPYVPKNTTLQVSTLPVTDTIIPTTTASDAPDTSTAPTTSTKAPSATSSSSFVSLSLAAAGTALYTTLA</sequence>
<proteinExistence type="predicted"/>
<dbReference type="EMBL" id="KM038061">
    <property type="protein sequence ID" value="AIG55522.1"/>
    <property type="molecule type" value="Genomic_DNA"/>
</dbReference>
<dbReference type="OrthoDB" id="79018at2759"/>
<dbReference type="Proteomes" id="UP000243217">
    <property type="component" value="Unassembled WGS sequence"/>
</dbReference>
<reference evidence="3 5" key="1">
    <citation type="journal article" date="2014" name="Genome Biol. Evol.">
        <title>The secreted proteins of Achlya hypogyna and Thraustotheca clavata identify the ancestral oomycete secretome and reveal gene acquisitions by horizontal gene transfer.</title>
        <authorList>
            <person name="Misner I."/>
            <person name="Blouin N."/>
            <person name="Leonard G."/>
            <person name="Richards T.A."/>
            <person name="Lane C.E."/>
        </authorList>
    </citation>
    <scope>NUCLEOTIDE SEQUENCE</scope>
    <source>
        <strain evidence="3 5">ATCC 34112</strain>
    </source>
</reference>
<keyword evidence="2" id="KW-0732">Signal</keyword>